<dbReference type="AlphaFoldDB" id="A0A164G9Z7"/>
<feature type="non-terminal residue" evidence="1">
    <location>
        <position position="108"/>
    </location>
</feature>
<sequence length="108" mass="12332">ILGSRNGPSERIFVGFQTEFPALDQSVAHLVLYDWSTLSEPLRKQAQSVLDWGELCLADNTFPREDYRELVEITVVFLGGVVPRGFKLHKPGAHHTARFMVYKIYIIK</sequence>
<evidence type="ECO:0000313" key="1">
    <source>
        <dbReference type="EMBL" id="KZR98709.1"/>
    </source>
</evidence>
<dbReference type="Proteomes" id="UP000076858">
    <property type="component" value="Unassembled WGS sequence"/>
</dbReference>
<organism evidence="1 2">
    <name type="scientific">Daphnia magna</name>
    <dbReference type="NCBI Taxonomy" id="35525"/>
    <lineage>
        <taxon>Eukaryota</taxon>
        <taxon>Metazoa</taxon>
        <taxon>Ecdysozoa</taxon>
        <taxon>Arthropoda</taxon>
        <taxon>Crustacea</taxon>
        <taxon>Branchiopoda</taxon>
        <taxon>Diplostraca</taxon>
        <taxon>Cladocera</taxon>
        <taxon>Anomopoda</taxon>
        <taxon>Daphniidae</taxon>
        <taxon>Daphnia</taxon>
    </lineage>
</organism>
<gene>
    <name evidence="1" type="ORF">APZ42_005748</name>
</gene>
<keyword evidence="2" id="KW-1185">Reference proteome</keyword>
<proteinExistence type="predicted"/>
<dbReference type="EMBL" id="LRGB01016091">
    <property type="protein sequence ID" value="KZR98709.1"/>
    <property type="molecule type" value="Genomic_DNA"/>
</dbReference>
<comment type="caution">
    <text evidence="1">The sequence shown here is derived from an EMBL/GenBank/DDBJ whole genome shotgun (WGS) entry which is preliminary data.</text>
</comment>
<reference evidence="1 2" key="1">
    <citation type="submission" date="2016-03" db="EMBL/GenBank/DDBJ databases">
        <title>EvidentialGene: Evidence-directed Construction of Genes on Genomes.</title>
        <authorList>
            <person name="Gilbert D.G."/>
            <person name="Choi J.-H."/>
            <person name="Mockaitis K."/>
            <person name="Colbourne J."/>
            <person name="Pfrender M."/>
        </authorList>
    </citation>
    <scope>NUCLEOTIDE SEQUENCE [LARGE SCALE GENOMIC DNA]</scope>
    <source>
        <strain evidence="1 2">Xinb3</strain>
        <tissue evidence="1">Complete organism</tissue>
    </source>
</reference>
<evidence type="ECO:0000313" key="2">
    <source>
        <dbReference type="Proteomes" id="UP000076858"/>
    </source>
</evidence>
<feature type="non-terminal residue" evidence="1">
    <location>
        <position position="1"/>
    </location>
</feature>
<accession>A0A164G9Z7</accession>
<name>A0A164G9Z7_9CRUS</name>
<protein>
    <submittedName>
        <fullName evidence="1">Uncharacterized protein</fullName>
    </submittedName>
</protein>